<dbReference type="Proteomes" id="UP000695802">
    <property type="component" value="Unassembled WGS sequence"/>
</dbReference>
<accession>A0ABS3B122</accession>
<name>A0ABS3B122_9XANT</name>
<dbReference type="RefSeq" id="WP_206228421.1">
    <property type="nucleotide sequence ID" value="NZ_JAFIWB010000001.1"/>
</dbReference>
<sequence>MTEPTHYHQRIQRATERLAQLQARELLASQRREAKSKEIAKRNEVKRRQRVADMVFLAGVHELDDAELVGALLIHARRRRVQEVQTEASMLGNIKIESSGRPPTAGASH</sequence>
<proteinExistence type="predicted"/>
<protein>
    <recommendedName>
        <fullName evidence="3">Conjugal transfer protein TraD</fullName>
    </recommendedName>
</protein>
<evidence type="ECO:0008006" key="3">
    <source>
        <dbReference type="Google" id="ProtNLM"/>
    </source>
</evidence>
<organism evidence="1 2">
    <name type="scientific">Xanthomonas bonasiae</name>
    <dbReference type="NCBI Taxonomy" id="2810351"/>
    <lineage>
        <taxon>Bacteria</taxon>
        <taxon>Pseudomonadati</taxon>
        <taxon>Pseudomonadota</taxon>
        <taxon>Gammaproteobacteria</taxon>
        <taxon>Lysobacterales</taxon>
        <taxon>Lysobacteraceae</taxon>
        <taxon>Xanthomonas</taxon>
    </lineage>
</organism>
<dbReference type="EMBL" id="JAFIWB010000001">
    <property type="protein sequence ID" value="MBN6100569.1"/>
    <property type="molecule type" value="Genomic_DNA"/>
</dbReference>
<gene>
    <name evidence="1" type="ORF">JR064_00100</name>
</gene>
<comment type="caution">
    <text evidence="1">The sequence shown here is derived from an EMBL/GenBank/DDBJ whole genome shotgun (WGS) entry which is preliminary data.</text>
</comment>
<evidence type="ECO:0000313" key="2">
    <source>
        <dbReference type="Proteomes" id="UP000695802"/>
    </source>
</evidence>
<evidence type="ECO:0000313" key="1">
    <source>
        <dbReference type="EMBL" id="MBN6100569.1"/>
    </source>
</evidence>
<keyword evidence="2" id="KW-1185">Reference proteome</keyword>
<reference evidence="1 2" key="1">
    <citation type="submission" date="2021-02" db="EMBL/GenBank/DDBJ databases">
        <title>Taxonomically Unique Crown Gall-Associated Xanthomonas Stains Have Deficiency in Virulence Repertories.</title>
        <authorList>
            <person name="Mafakheri H."/>
            <person name="Taghavi S.M."/>
            <person name="Dimkic I."/>
            <person name="Nemanja K."/>
            <person name="Osdaghi E."/>
        </authorList>
    </citation>
    <scope>NUCLEOTIDE SEQUENCE [LARGE SCALE GENOMIC DNA]</scope>
    <source>
        <strain evidence="1 2">FX4</strain>
    </source>
</reference>